<organism evidence="2">
    <name type="scientific">mine drainage metagenome</name>
    <dbReference type="NCBI Taxonomy" id="410659"/>
    <lineage>
        <taxon>unclassified sequences</taxon>
        <taxon>metagenomes</taxon>
        <taxon>ecological metagenomes</taxon>
    </lineage>
</organism>
<comment type="caution">
    <text evidence="2">The sequence shown here is derived from an EMBL/GenBank/DDBJ whole genome shotgun (WGS) entry which is preliminary data.</text>
</comment>
<name>A0A1J5SRA0_9ZZZZ</name>
<dbReference type="AlphaFoldDB" id="A0A1J5SRA0"/>
<feature type="compositionally biased region" description="Low complexity" evidence="1">
    <location>
        <begin position="89"/>
        <end position="110"/>
    </location>
</feature>
<feature type="compositionally biased region" description="Polar residues" evidence="1">
    <location>
        <begin position="111"/>
        <end position="126"/>
    </location>
</feature>
<proteinExistence type="predicted"/>
<protein>
    <submittedName>
        <fullName evidence="2">Uncharacterized protein</fullName>
    </submittedName>
</protein>
<evidence type="ECO:0000256" key="1">
    <source>
        <dbReference type="SAM" id="MobiDB-lite"/>
    </source>
</evidence>
<dbReference type="EMBL" id="MLJW01000073">
    <property type="protein sequence ID" value="OIR02606.1"/>
    <property type="molecule type" value="Genomic_DNA"/>
</dbReference>
<feature type="region of interest" description="Disordered" evidence="1">
    <location>
        <begin position="86"/>
        <end position="126"/>
    </location>
</feature>
<reference evidence="2" key="1">
    <citation type="submission" date="2016-10" db="EMBL/GenBank/DDBJ databases">
        <title>Sequence of Gallionella enrichment culture.</title>
        <authorList>
            <person name="Poehlein A."/>
            <person name="Muehling M."/>
            <person name="Daniel R."/>
        </authorList>
    </citation>
    <scope>NUCLEOTIDE SEQUENCE</scope>
</reference>
<gene>
    <name evidence="2" type="ORF">GALL_153200</name>
</gene>
<accession>A0A1J5SRA0</accession>
<evidence type="ECO:0000313" key="2">
    <source>
        <dbReference type="EMBL" id="OIR02606.1"/>
    </source>
</evidence>
<sequence length="126" mass="13028">MDIDVVIRNIETGVQRFFTSAETLAKFLEGEVKGLWTGHEHLGLLLITPAQAQLQAENQAAVASTSAANAQAIAETNDQNILQARRALTDSAGANDAAAAPESTAPESDAPQTQATASEQSSAPAA</sequence>